<dbReference type="AlphaFoldDB" id="A0A0M0KWT8"/>
<evidence type="ECO:0000313" key="2">
    <source>
        <dbReference type="EMBL" id="KOO43077.1"/>
    </source>
</evidence>
<evidence type="ECO:0000313" key="3">
    <source>
        <dbReference type="Proteomes" id="UP000037460"/>
    </source>
</evidence>
<reference evidence="3" key="1">
    <citation type="journal article" date="2015" name="PLoS Genet.">
        <title>Genome Sequence and Transcriptome Analyses of Chrysochromulina tobin: Metabolic Tools for Enhanced Algal Fitness in the Prominent Order Prymnesiales (Haptophyceae).</title>
        <authorList>
            <person name="Hovde B.T."/>
            <person name="Deodato C.R."/>
            <person name="Hunsperger H.M."/>
            <person name="Ryken S.A."/>
            <person name="Yost W."/>
            <person name="Jha R.K."/>
            <person name="Patterson J."/>
            <person name="Monnat R.J. Jr."/>
            <person name="Barlow S.B."/>
            <person name="Starkenburg S.R."/>
            <person name="Cattolico R.A."/>
        </authorList>
    </citation>
    <scope>NUCLEOTIDE SEQUENCE</scope>
    <source>
        <strain evidence="3">CCMP291</strain>
    </source>
</reference>
<keyword evidence="1" id="KW-0732">Signal</keyword>
<dbReference type="Proteomes" id="UP000037460">
    <property type="component" value="Unassembled WGS sequence"/>
</dbReference>
<feature type="chain" id="PRO_5005602977" evidence="1">
    <location>
        <begin position="18"/>
        <end position="217"/>
    </location>
</feature>
<sequence>MALRTVTVLAYLASATGFAPTPAAARSAAASTRAAAAPRCDASVKDAVFNRRAVLAGVAGAVVGVGSQPVTAGYVTNLGIVTTEPKDADIDDELLKTEGVQKSLKNLAGYKTAAASLKGQFESNTDMQLIPSIRKDFDFGKLREDLNVASTVFDDTTQGTMDRISRSILYDLTELENASRFKKGETATRTPKKVANVGKWFGKLEVDLTSFLAYFPN</sequence>
<feature type="signal peptide" evidence="1">
    <location>
        <begin position="1"/>
        <end position="17"/>
    </location>
</feature>
<proteinExistence type="predicted"/>
<keyword evidence="3" id="KW-1185">Reference proteome</keyword>
<protein>
    <submittedName>
        <fullName evidence="2">Uncharacterized protein</fullName>
    </submittedName>
</protein>
<dbReference type="EMBL" id="JWZX01000572">
    <property type="protein sequence ID" value="KOO43077.1"/>
    <property type="molecule type" value="Genomic_DNA"/>
</dbReference>
<gene>
    <name evidence="2" type="ORF">Ctob_010805</name>
</gene>
<accession>A0A0M0KWT8</accession>
<evidence type="ECO:0000256" key="1">
    <source>
        <dbReference type="SAM" id="SignalP"/>
    </source>
</evidence>
<dbReference type="OrthoDB" id="188983at2759"/>
<comment type="caution">
    <text evidence="2">The sequence shown here is derived from an EMBL/GenBank/DDBJ whole genome shotgun (WGS) entry which is preliminary data.</text>
</comment>
<name>A0A0M0KWT8_9EUKA</name>
<organism evidence="2 3">
    <name type="scientific">Chrysochromulina tobinii</name>
    <dbReference type="NCBI Taxonomy" id="1460289"/>
    <lineage>
        <taxon>Eukaryota</taxon>
        <taxon>Haptista</taxon>
        <taxon>Haptophyta</taxon>
        <taxon>Prymnesiophyceae</taxon>
        <taxon>Prymnesiales</taxon>
        <taxon>Chrysochromulinaceae</taxon>
        <taxon>Chrysochromulina</taxon>
    </lineage>
</organism>